<dbReference type="RefSeq" id="WP_199037333.1">
    <property type="nucleotide sequence ID" value="NZ_JAELXS010000004.1"/>
</dbReference>
<evidence type="ECO:0000313" key="1">
    <source>
        <dbReference type="EMBL" id="MBJ6122037.1"/>
    </source>
</evidence>
<accession>A0ABS0XPQ9</accession>
<reference evidence="2" key="1">
    <citation type="submission" date="2020-12" db="EMBL/GenBank/DDBJ databases">
        <title>Hymenobacter sp.</title>
        <authorList>
            <person name="Kim M.K."/>
        </authorList>
    </citation>
    <scope>NUCLEOTIDE SEQUENCE [LARGE SCALE GENOMIC DNA]</scope>
    <source>
        <strain evidence="2">BT553</strain>
    </source>
</reference>
<dbReference type="Proteomes" id="UP000640426">
    <property type="component" value="Unassembled WGS sequence"/>
</dbReference>
<gene>
    <name evidence="1" type="ORF">JAO74_09560</name>
</gene>
<evidence type="ECO:0000313" key="2">
    <source>
        <dbReference type="Proteomes" id="UP000640426"/>
    </source>
</evidence>
<evidence type="ECO:0008006" key="3">
    <source>
        <dbReference type="Google" id="ProtNLM"/>
    </source>
</evidence>
<comment type="caution">
    <text evidence="1">The sequence shown here is derived from an EMBL/GenBank/DDBJ whole genome shotgun (WGS) entry which is preliminary data.</text>
</comment>
<name>A0ABS0XPQ9_9SPHN</name>
<proteinExistence type="predicted"/>
<dbReference type="EMBL" id="JAELXS010000004">
    <property type="protein sequence ID" value="MBJ6122037.1"/>
    <property type="molecule type" value="Genomic_DNA"/>
</dbReference>
<organism evidence="1 2">
    <name type="scientific">Sphingomonas mollis</name>
    <dbReference type="NCBI Taxonomy" id="2795726"/>
    <lineage>
        <taxon>Bacteria</taxon>
        <taxon>Pseudomonadati</taxon>
        <taxon>Pseudomonadota</taxon>
        <taxon>Alphaproteobacteria</taxon>
        <taxon>Sphingomonadales</taxon>
        <taxon>Sphingomonadaceae</taxon>
        <taxon>Sphingomonas</taxon>
    </lineage>
</organism>
<protein>
    <recommendedName>
        <fullName evidence="3">Cell shape determination protein CcmA</fullName>
    </recommendedName>
</protein>
<keyword evidence="2" id="KW-1185">Reference proteome</keyword>
<sequence length="67" mass="6825">MENIGGIINESLVIDHDTDLGGIVAGDVTVNPGCLLRLGGIVGGDVILQPGARLHMTGILNGRVVHA</sequence>